<accession>A0A2U9PP57</accession>
<evidence type="ECO:0000259" key="5">
    <source>
        <dbReference type="Pfam" id="PF08450"/>
    </source>
</evidence>
<evidence type="ECO:0000256" key="2">
    <source>
        <dbReference type="ARBA" id="ARBA00022801"/>
    </source>
</evidence>
<dbReference type="AlphaFoldDB" id="A0A2U9PP57"/>
<gene>
    <name evidence="6" type="ORF">D806_025180</name>
</gene>
<name>A0A2U9PP57_MYCSE</name>
<feature type="domain" description="SMP-30/Gluconolactonase/LRE-like region" evidence="5">
    <location>
        <begin position="19"/>
        <end position="257"/>
    </location>
</feature>
<feature type="binding site" evidence="4">
    <location>
        <position position="148"/>
    </location>
    <ligand>
        <name>a divalent metal cation</name>
        <dbReference type="ChEBI" id="CHEBI:60240"/>
    </ligand>
</feature>
<dbReference type="PANTHER" id="PTHR47572:SF4">
    <property type="entry name" value="LACTONASE DRP35"/>
    <property type="match status" value="1"/>
</dbReference>
<dbReference type="GO" id="GO:0046872">
    <property type="term" value="F:metal ion binding"/>
    <property type="evidence" value="ECO:0007669"/>
    <property type="project" value="UniProtKB-KW"/>
</dbReference>
<dbReference type="Gene3D" id="2.120.10.30">
    <property type="entry name" value="TolB, C-terminal domain"/>
    <property type="match status" value="1"/>
</dbReference>
<dbReference type="InterPro" id="IPR005511">
    <property type="entry name" value="SMP-30"/>
</dbReference>
<keyword evidence="4" id="KW-0479">Metal-binding</keyword>
<dbReference type="RefSeq" id="WP_003893916.1">
    <property type="nucleotide sequence ID" value="NZ_CP027541.1"/>
</dbReference>
<dbReference type="InterPro" id="IPR013658">
    <property type="entry name" value="SGL"/>
</dbReference>
<dbReference type="GO" id="GO:0016787">
    <property type="term" value="F:hydrolase activity"/>
    <property type="evidence" value="ECO:0007669"/>
    <property type="project" value="UniProtKB-KW"/>
</dbReference>
<dbReference type="EMBL" id="CP027541">
    <property type="protein sequence ID" value="AWT53497.1"/>
    <property type="molecule type" value="Genomic_DNA"/>
</dbReference>
<evidence type="ECO:0000313" key="7">
    <source>
        <dbReference type="Proteomes" id="UP000011200"/>
    </source>
</evidence>
<dbReference type="PANTHER" id="PTHR47572">
    <property type="entry name" value="LIPOPROTEIN-RELATED"/>
    <property type="match status" value="1"/>
</dbReference>
<feature type="active site" description="Proton donor/acceptor" evidence="3">
    <location>
        <position position="195"/>
    </location>
</feature>
<dbReference type="InterPro" id="IPR011042">
    <property type="entry name" value="6-blade_b-propeller_TolB-like"/>
</dbReference>
<reference evidence="6 7" key="1">
    <citation type="journal article" date="2013" name="Genome Announc.">
        <title>Draft genome sequence of MKD8, a conjugal recipient Mycobacterium smegmatis strain.</title>
        <authorList>
            <person name="Gray T.A."/>
            <person name="Palumbo M.J."/>
            <person name="Derbyshire K.M."/>
        </authorList>
    </citation>
    <scope>NUCLEOTIDE SEQUENCE [LARGE SCALE GENOMIC DNA]</scope>
    <source>
        <strain evidence="6 7">MKD8</strain>
    </source>
</reference>
<comment type="cofactor">
    <cofactor evidence="4">
        <name>Zn(2+)</name>
        <dbReference type="ChEBI" id="CHEBI:29105"/>
    </cofactor>
    <text evidence="4">Binds 1 divalent metal cation per subunit.</text>
</comment>
<organism evidence="6 7">
    <name type="scientific">Mycolicibacterium smegmatis (strain MKD8)</name>
    <name type="common">Mycobacterium smegmatis</name>
    <dbReference type="NCBI Taxonomy" id="1214915"/>
    <lineage>
        <taxon>Bacteria</taxon>
        <taxon>Bacillati</taxon>
        <taxon>Actinomycetota</taxon>
        <taxon>Actinomycetes</taxon>
        <taxon>Mycobacteriales</taxon>
        <taxon>Mycobacteriaceae</taxon>
        <taxon>Mycolicibacterium</taxon>
    </lineage>
</organism>
<sequence>MTTEAGPERTTELATGFCFGEGPRWFEGLLWFSDMLGEAVHTVTLGGSMTTLPLPGHAPSGLGFRPDGTLYIVSTEKRQVLCYDGETVELLADLHQVAPAPLGDMVLDERGRAYVGSQARSGGVIVRIDPDDPVEPIRVVAEGLDFPNGMAITPDGETLIVAESTARRLTAYTVDEGGDLSDRRIFAEGLDGPPDGIAIDLEGGVWTALTLAHEFQRIVDSGAGPATVTDRIDAGGRTAIACTLGGAEGRTLFLVTTTDAYPQRLVGTKLSRIEALDVAVPAPGDFAVGDHHHH</sequence>
<keyword evidence="2" id="KW-0378">Hydrolase</keyword>
<evidence type="ECO:0000313" key="6">
    <source>
        <dbReference type="EMBL" id="AWT53497.1"/>
    </source>
</evidence>
<evidence type="ECO:0000256" key="3">
    <source>
        <dbReference type="PIRSR" id="PIRSR605511-1"/>
    </source>
</evidence>
<reference evidence="7" key="2">
    <citation type="submission" date="2018-03" db="EMBL/GenBank/DDBJ databases">
        <authorList>
            <person name="Derbyshire K."/>
            <person name="Gray T.A."/>
            <person name="Champion M."/>
        </authorList>
    </citation>
    <scope>NUCLEOTIDE SEQUENCE [LARGE SCALE GENOMIC DNA]</scope>
    <source>
        <strain evidence="7">MKD8</strain>
    </source>
</reference>
<evidence type="ECO:0000256" key="1">
    <source>
        <dbReference type="ARBA" id="ARBA00008853"/>
    </source>
</evidence>
<feature type="binding site" evidence="4">
    <location>
        <position position="21"/>
    </location>
    <ligand>
        <name>a divalent metal cation</name>
        <dbReference type="ChEBI" id="CHEBI:60240"/>
    </ligand>
</feature>
<comment type="similarity">
    <text evidence="1">Belongs to the SMP-30/CGR1 family.</text>
</comment>
<dbReference type="Proteomes" id="UP000011200">
    <property type="component" value="Chromosome"/>
</dbReference>
<evidence type="ECO:0000256" key="4">
    <source>
        <dbReference type="PIRSR" id="PIRSR605511-2"/>
    </source>
</evidence>
<dbReference type="InterPro" id="IPR051262">
    <property type="entry name" value="SMP-30/CGR1_Lactonase"/>
</dbReference>
<feature type="binding site" evidence="4">
    <location>
        <position position="195"/>
    </location>
    <ligand>
        <name>a divalent metal cation</name>
        <dbReference type="ChEBI" id="CHEBI:60240"/>
    </ligand>
</feature>
<protein>
    <submittedName>
        <fullName evidence="6">Gluconolactonase</fullName>
    </submittedName>
</protein>
<keyword evidence="4" id="KW-0862">Zinc</keyword>
<proteinExistence type="inferred from homology"/>
<dbReference type="Pfam" id="PF08450">
    <property type="entry name" value="SGL"/>
    <property type="match status" value="1"/>
</dbReference>
<dbReference type="SUPFAM" id="SSF63829">
    <property type="entry name" value="Calcium-dependent phosphotriesterase"/>
    <property type="match status" value="1"/>
</dbReference>
<dbReference type="PRINTS" id="PR01790">
    <property type="entry name" value="SMP30FAMILY"/>
</dbReference>